<feature type="transmembrane region" description="Helical" evidence="1">
    <location>
        <begin position="6"/>
        <end position="22"/>
    </location>
</feature>
<gene>
    <name evidence="2" type="ORF">MM415A04222_0009</name>
    <name evidence="3" type="ORF">MM415B03708_0011</name>
</gene>
<keyword evidence="1" id="KW-1133">Transmembrane helix</keyword>
<evidence type="ECO:0000256" key="1">
    <source>
        <dbReference type="SAM" id="Phobius"/>
    </source>
</evidence>
<protein>
    <submittedName>
        <fullName evidence="2">Uncharacterized protein</fullName>
    </submittedName>
</protein>
<name>A0A6M3JLC5_9ZZZZ</name>
<sequence length="75" mass="8217">MDWVEIAAIAVTIVAIVLGGKLKKLAKEIKELFATIEDALEDEDISPEEIKSIIKEANDVKTAILEIALLIAKTR</sequence>
<proteinExistence type="predicted"/>
<keyword evidence="1" id="KW-0812">Transmembrane</keyword>
<keyword evidence="1" id="KW-0472">Membrane</keyword>
<dbReference type="EMBL" id="MT141742">
    <property type="protein sequence ID" value="QJA69861.1"/>
    <property type="molecule type" value="Genomic_DNA"/>
</dbReference>
<evidence type="ECO:0000313" key="3">
    <source>
        <dbReference type="EMBL" id="QJA94894.1"/>
    </source>
</evidence>
<evidence type="ECO:0000313" key="2">
    <source>
        <dbReference type="EMBL" id="QJA69861.1"/>
    </source>
</evidence>
<organism evidence="2">
    <name type="scientific">viral metagenome</name>
    <dbReference type="NCBI Taxonomy" id="1070528"/>
    <lineage>
        <taxon>unclassified sequences</taxon>
        <taxon>metagenomes</taxon>
        <taxon>organismal metagenomes</taxon>
    </lineage>
</organism>
<accession>A0A6M3JLC5</accession>
<dbReference type="EMBL" id="MT143269">
    <property type="protein sequence ID" value="QJA94894.1"/>
    <property type="molecule type" value="Genomic_DNA"/>
</dbReference>
<reference evidence="2" key="1">
    <citation type="submission" date="2020-03" db="EMBL/GenBank/DDBJ databases">
        <title>The deep terrestrial virosphere.</title>
        <authorList>
            <person name="Holmfeldt K."/>
            <person name="Nilsson E."/>
            <person name="Simone D."/>
            <person name="Lopez-Fernandez M."/>
            <person name="Wu X."/>
            <person name="de Brujin I."/>
            <person name="Lundin D."/>
            <person name="Andersson A."/>
            <person name="Bertilsson S."/>
            <person name="Dopson M."/>
        </authorList>
    </citation>
    <scope>NUCLEOTIDE SEQUENCE</scope>
    <source>
        <strain evidence="2">MM415A04222</strain>
        <strain evidence="3">MM415B03708</strain>
    </source>
</reference>
<dbReference type="AlphaFoldDB" id="A0A6M3JLC5"/>